<dbReference type="EnsemblPlants" id="Bo8g034060.1">
    <property type="protein sequence ID" value="Bo8g034060.1"/>
    <property type="gene ID" value="Bo8g034060"/>
</dbReference>
<reference evidence="2" key="2">
    <citation type="submission" date="2015-03" db="UniProtKB">
        <authorList>
            <consortium name="EnsemblPlants"/>
        </authorList>
    </citation>
    <scope>IDENTIFICATION</scope>
</reference>
<reference evidence="2 3" key="1">
    <citation type="journal article" date="2014" name="Genome Biol.">
        <title>Transcriptome and methylome profiling reveals relics of genome dominance in the mesopolyploid Brassica oleracea.</title>
        <authorList>
            <person name="Parkin I.A."/>
            <person name="Koh C."/>
            <person name="Tang H."/>
            <person name="Robinson S.J."/>
            <person name="Kagale S."/>
            <person name="Clarke W.E."/>
            <person name="Town C.D."/>
            <person name="Nixon J."/>
            <person name="Krishnakumar V."/>
            <person name="Bidwell S.L."/>
            <person name="Denoeud F."/>
            <person name="Belcram H."/>
            <person name="Links M.G."/>
            <person name="Just J."/>
            <person name="Clarke C."/>
            <person name="Bender T."/>
            <person name="Huebert T."/>
            <person name="Mason A.S."/>
            <person name="Pires J.C."/>
            <person name="Barker G."/>
            <person name="Moore J."/>
            <person name="Walley P.G."/>
            <person name="Manoli S."/>
            <person name="Batley J."/>
            <person name="Edwards D."/>
            <person name="Nelson M.N."/>
            <person name="Wang X."/>
            <person name="Paterson A.H."/>
            <person name="King G."/>
            <person name="Bancroft I."/>
            <person name="Chalhoub B."/>
            <person name="Sharpe A.G."/>
        </authorList>
    </citation>
    <scope>NUCLEOTIDE SEQUENCE</scope>
    <source>
        <strain evidence="2 3">cv. TO1000</strain>
    </source>
</reference>
<evidence type="ECO:0000313" key="2">
    <source>
        <dbReference type="EnsemblPlants" id="Bo8g034060.1"/>
    </source>
</evidence>
<feature type="region of interest" description="Disordered" evidence="1">
    <location>
        <begin position="88"/>
        <end position="108"/>
    </location>
</feature>
<protein>
    <submittedName>
        <fullName evidence="2">Uncharacterized protein</fullName>
    </submittedName>
</protein>
<dbReference type="Proteomes" id="UP000032141">
    <property type="component" value="Chromosome C8"/>
</dbReference>
<proteinExistence type="predicted"/>
<feature type="compositionally biased region" description="Basic and acidic residues" evidence="1">
    <location>
        <begin position="60"/>
        <end position="70"/>
    </location>
</feature>
<organism evidence="2 3">
    <name type="scientific">Brassica oleracea var. oleracea</name>
    <dbReference type="NCBI Taxonomy" id="109376"/>
    <lineage>
        <taxon>Eukaryota</taxon>
        <taxon>Viridiplantae</taxon>
        <taxon>Streptophyta</taxon>
        <taxon>Embryophyta</taxon>
        <taxon>Tracheophyta</taxon>
        <taxon>Spermatophyta</taxon>
        <taxon>Magnoliopsida</taxon>
        <taxon>eudicotyledons</taxon>
        <taxon>Gunneridae</taxon>
        <taxon>Pentapetalae</taxon>
        <taxon>rosids</taxon>
        <taxon>malvids</taxon>
        <taxon>Brassicales</taxon>
        <taxon>Brassicaceae</taxon>
        <taxon>Brassiceae</taxon>
        <taxon>Brassica</taxon>
    </lineage>
</organism>
<accession>A0A0D3DLH1</accession>
<evidence type="ECO:0000256" key="1">
    <source>
        <dbReference type="SAM" id="MobiDB-lite"/>
    </source>
</evidence>
<dbReference type="AlphaFoldDB" id="A0A0D3DLH1"/>
<feature type="compositionally biased region" description="Basic and acidic residues" evidence="1">
    <location>
        <begin position="29"/>
        <end position="43"/>
    </location>
</feature>
<dbReference type="HOGENOM" id="CLU_878116_0_0_1"/>
<dbReference type="Gramene" id="Bo8g034060.1">
    <property type="protein sequence ID" value="Bo8g034060.1"/>
    <property type="gene ID" value="Bo8g034060"/>
</dbReference>
<sequence>MSYLEPGRRSNGRKTSPAVPKHRKSKIPRRSEQTKPSETRNPLKDQLGTPEIETGEVSEPADREGRRDGSVHVARHLSLLLLKAGAGQCSEADGPAGQVASEDESHKTEDCVALKIEVNELLRKGHVREFLSDKAKSHLRKETTGKPTEVAPVSPPRQDRVIHVISGGSEISSISHAAAKKSTWNAKHGLEAAKPKCLLLGTNEISVTAKEQEKVLTPHHDALVILLTVANCLSKPLARHTEEPEVEEMDEVPLTEGDQTRHLKIGSKLTEGLRRRLIDFLRSNSDCFACSHTDMPGIDPEIIMHKLQVDPLHQPVR</sequence>
<feature type="region of interest" description="Disordered" evidence="1">
    <location>
        <begin position="1"/>
        <end position="70"/>
    </location>
</feature>
<name>A0A0D3DLH1_BRAOL</name>
<evidence type="ECO:0000313" key="3">
    <source>
        <dbReference type="Proteomes" id="UP000032141"/>
    </source>
</evidence>
<dbReference type="eggNOG" id="KOG0017">
    <property type="taxonomic scope" value="Eukaryota"/>
</dbReference>
<keyword evidence="3" id="KW-1185">Reference proteome</keyword>